<sequence length="308" mass="34301">MKRLSTVLLTSTLALSMITPVVATGVEGAKVEPTTKIEEVAKEAAKKVEEEVKEVKEEATEAAGEVKEEAAEVKEEVKEKVEEVTSEKLAVKVSPQKVTLDGKEIKISGYNIKGENYFKLRDLAAVFKDTDAKFSVDYKAAEEVKEEVEETEAKEAEVDTKDIKKEDVKKEAEEKAVEIKEEATEVKKEVKEAVAEAIKGEKEEVKLTKPMILLETGKEYEVLDTDLKEVKAESTATKTKDEVKVNGENLEAKAFKIDGNNYYRLRDLGAVLNFGVDYDKETNTVVLTSKVEEKAEVKEEDKKEEAAK</sequence>
<evidence type="ECO:0000256" key="2">
    <source>
        <dbReference type="SAM" id="SignalP"/>
    </source>
</evidence>
<evidence type="ECO:0008006" key="5">
    <source>
        <dbReference type="Google" id="ProtNLM"/>
    </source>
</evidence>
<proteinExistence type="predicted"/>
<feature type="signal peptide" evidence="2">
    <location>
        <begin position="1"/>
        <end position="23"/>
    </location>
</feature>
<protein>
    <recommendedName>
        <fullName evidence="5">Copper amine oxidase N-terminal domain</fullName>
    </recommendedName>
</protein>
<feature type="coiled-coil region" evidence="1">
    <location>
        <begin position="141"/>
        <end position="196"/>
    </location>
</feature>
<keyword evidence="2" id="KW-0732">Signal</keyword>
<organism evidence="3 4">
    <name type="scientific">Peptoniphilus stercorisuis</name>
    <dbReference type="NCBI Taxonomy" id="1436965"/>
    <lineage>
        <taxon>Bacteria</taxon>
        <taxon>Bacillati</taxon>
        <taxon>Bacillota</taxon>
        <taxon>Tissierellia</taxon>
        <taxon>Tissierellales</taxon>
        <taxon>Peptoniphilaceae</taxon>
        <taxon>Peptoniphilus</taxon>
    </lineage>
</organism>
<reference evidence="3 4" key="1">
    <citation type="submission" date="2021-03" db="EMBL/GenBank/DDBJ databases">
        <title>Genomic Encyclopedia of Type Strains, Phase IV (KMG-IV): sequencing the most valuable type-strain genomes for metagenomic binning, comparative biology and taxonomic classification.</title>
        <authorList>
            <person name="Goeker M."/>
        </authorList>
    </citation>
    <scope>NUCLEOTIDE SEQUENCE [LARGE SCALE GENOMIC DNA]</scope>
    <source>
        <strain evidence="3 4">DSM 27563</strain>
    </source>
</reference>
<evidence type="ECO:0000313" key="3">
    <source>
        <dbReference type="EMBL" id="MBP2025624.1"/>
    </source>
</evidence>
<dbReference type="Proteomes" id="UP001519306">
    <property type="component" value="Unassembled WGS sequence"/>
</dbReference>
<dbReference type="EMBL" id="JAGGLJ010000010">
    <property type="protein sequence ID" value="MBP2025624.1"/>
    <property type="molecule type" value="Genomic_DNA"/>
</dbReference>
<gene>
    <name evidence="3" type="ORF">J2Z71_001167</name>
</gene>
<evidence type="ECO:0000313" key="4">
    <source>
        <dbReference type="Proteomes" id="UP001519306"/>
    </source>
</evidence>
<feature type="chain" id="PRO_5045049161" description="Copper amine oxidase N-terminal domain" evidence="2">
    <location>
        <begin position="24"/>
        <end position="308"/>
    </location>
</feature>
<comment type="caution">
    <text evidence="3">The sequence shown here is derived from an EMBL/GenBank/DDBJ whole genome shotgun (WGS) entry which is preliminary data.</text>
</comment>
<keyword evidence="1" id="KW-0175">Coiled coil</keyword>
<dbReference type="RefSeq" id="WP_210060913.1">
    <property type="nucleotide sequence ID" value="NZ_JAGGLJ010000010.1"/>
</dbReference>
<feature type="coiled-coil region" evidence="1">
    <location>
        <begin position="38"/>
        <end position="87"/>
    </location>
</feature>
<name>A0ABS4KG65_9FIRM</name>
<evidence type="ECO:0000256" key="1">
    <source>
        <dbReference type="SAM" id="Coils"/>
    </source>
</evidence>
<keyword evidence="4" id="KW-1185">Reference proteome</keyword>
<accession>A0ABS4KG65</accession>